<gene>
    <name evidence="1" type="ORF">PtA15_11A199</name>
</gene>
<evidence type="ECO:0000313" key="1">
    <source>
        <dbReference type="EMBL" id="WAQ89510.1"/>
    </source>
</evidence>
<dbReference type="GeneID" id="77801977"/>
<protein>
    <submittedName>
        <fullName evidence="1">Uncharacterized protein</fullName>
    </submittedName>
</protein>
<organism evidence="1 2">
    <name type="scientific">Puccinia triticina</name>
    <dbReference type="NCBI Taxonomy" id="208348"/>
    <lineage>
        <taxon>Eukaryota</taxon>
        <taxon>Fungi</taxon>
        <taxon>Dikarya</taxon>
        <taxon>Basidiomycota</taxon>
        <taxon>Pucciniomycotina</taxon>
        <taxon>Pucciniomycetes</taxon>
        <taxon>Pucciniales</taxon>
        <taxon>Pucciniaceae</taxon>
        <taxon>Puccinia</taxon>
    </lineage>
</organism>
<dbReference type="Proteomes" id="UP001164743">
    <property type="component" value="Chromosome 11A"/>
</dbReference>
<evidence type="ECO:0000313" key="2">
    <source>
        <dbReference type="Proteomes" id="UP001164743"/>
    </source>
</evidence>
<dbReference type="EMBL" id="CP110431">
    <property type="protein sequence ID" value="WAQ89510.1"/>
    <property type="molecule type" value="Genomic_DNA"/>
</dbReference>
<keyword evidence="2" id="KW-1185">Reference proteome</keyword>
<proteinExistence type="predicted"/>
<reference evidence="1" key="1">
    <citation type="submission" date="2022-10" db="EMBL/GenBank/DDBJ databases">
        <title>Puccinia triticina Genome sequencing and assembly.</title>
        <authorList>
            <person name="Li C."/>
        </authorList>
    </citation>
    <scope>NUCLEOTIDE SEQUENCE</scope>
    <source>
        <strain evidence="1">Pt15</strain>
    </source>
</reference>
<dbReference type="RefSeq" id="XP_053025065.1">
    <property type="nucleotide sequence ID" value="XM_053161082.1"/>
</dbReference>
<accession>A0ABY7D0F1</accession>
<name>A0ABY7D0F1_9BASI</name>
<sequence length="100" mass="10765">MPAALAPFSVTSPVTPSALDRALSPTVWLRLVGSCPHQLTLSLLNTVDTPLFLSPIDIQQQTPNPFPSSRRPITDQQSPCALYWPCITGLQSTTSASPHL</sequence>